<feature type="domain" description="HTH cro/C1-type" evidence="1">
    <location>
        <begin position="24"/>
        <end position="79"/>
    </location>
</feature>
<dbReference type="EMBL" id="BPQQ01000040">
    <property type="protein sequence ID" value="GJE01500.1"/>
    <property type="molecule type" value="Genomic_DNA"/>
</dbReference>
<gene>
    <name evidence="2" type="ORF">GMJLKIPL_3432</name>
</gene>
<evidence type="ECO:0000259" key="1">
    <source>
        <dbReference type="PROSITE" id="PS50943"/>
    </source>
</evidence>
<dbReference type="Proteomes" id="UP001055153">
    <property type="component" value="Unassembled WGS sequence"/>
</dbReference>
<reference evidence="2" key="1">
    <citation type="journal article" date="2021" name="Front. Microbiol.">
        <title>Comprehensive Comparative Genomics and Phenotyping of Methylobacterium Species.</title>
        <authorList>
            <person name="Alessa O."/>
            <person name="Ogura Y."/>
            <person name="Fujitani Y."/>
            <person name="Takami H."/>
            <person name="Hayashi T."/>
            <person name="Sahin N."/>
            <person name="Tani A."/>
        </authorList>
    </citation>
    <scope>NUCLEOTIDE SEQUENCE</scope>
    <source>
        <strain evidence="2">DSM 17168</strain>
    </source>
</reference>
<dbReference type="InterPro" id="IPR010982">
    <property type="entry name" value="Lambda_DNA-bd_dom_sf"/>
</dbReference>
<dbReference type="CDD" id="cd00093">
    <property type="entry name" value="HTH_XRE"/>
    <property type="match status" value="1"/>
</dbReference>
<dbReference type="RefSeq" id="WP_238236433.1">
    <property type="nucleotide sequence ID" value="NZ_BPQQ01000040.1"/>
</dbReference>
<protein>
    <recommendedName>
        <fullName evidence="1">HTH cro/C1-type domain-containing protein</fullName>
    </recommendedName>
</protein>
<dbReference type="Gene3D" id="1.10.260.40">
    <property type="entry name" value="lambda repressor-like DNA-binding domains"/>
    <property type="match status" value="1"/>
</dbReference>
<comment type="caution">
    <text evidence="2">The sequence shown here is derived from an EMBL/GenBank/DDBJ whole genome shotgun (WGS) entry which is preliminary data.</text>
</comment>
<dbReference type="SMART" id="SM00530">
    <property type="entry name" value="HTH_XRE"/>
    <property type="match status" value="1"/>
</dbReference>
<sequence length="119" mass="13590">MYAHHQRLDSEEVQELRREGGRYLKELREARGLSQRQLAALVGTEYYTFISQLETGRGRIPPDRYRAWAEALDIDVRQFVQTLMRFYDPLTYDILFGPERGSAARSGGPGPRGTTVQAG</sequence>
<keyword evidence="3" id="KW-1185">Reference proteome</keyword>
<dbReference type="Pfam" id="PF01381">
    <property type="entry name" value="HTH_3"/>
    <property type="match status" value="1"/>
</dbReference>
<evidence type="ECO:0000313" key="2">
    <source>
        <dbReference type="EMBL" id="GJE01500.1"/>
    </source>
</evidence>
<evidence type="ECO:0000313" key="3">
    <source>
        <dbReference type="Proteomes" id="UP001055153"/>
    </source>
</evidence>
<accession>A0ABQ4SE95</accession>
<reference evidence="2" key="2">
    <citation type="submission" date="2021-08" db="EMBL/GenBank/DDBJ databases">
        <authorList>
            <person name="Tani A."/>
            <person name="Ola A."/>
            <person name="Ogura Y."/>
            <person name="Katsura K."/>
            <person name="Hayashi T."/>
        </authorList>
    </citation>
    <scope>NUCLEOTIDE SEQUENCE</scope>
    <source>
        <strain evidence="2">DSM 17168</strain>
    </source>
</reference>
<dbReference type="InterPro" id="IPR001387">
    <property type="entry name" value="Cro/C1-type_HTH"/>
</dbReference>
<proteinExistence type="predicted"/>
<dbReference type="PROSITE" id="PS50943">
    <property type="entry name" value="HTH_CROC1"/>
    <property type="match status" value="1"/>
</dbReference>
<organism evidence="2 3">
    <name type="scientific">Methylobacterium isbiliense</name>
    <dbReference type="NCBI Taxonomy" id="315478"/>
    <lineage>
        <taxon>Bacteria</taxon>
        <taxon>Pseudomonadati</taxon>
        <taxon>Pseudomonadota</taxon>
        <taxon>Alphaproteobacteria</taxon>
        <taxon>Hyphomicrobiales</taxon>
        <taxon>Methylobacteriaceae</taxon>
        <taxon>Methylobacterium</taxon>
    </lineage>
</organism>
<dbReference type="SUPFAM" id="SSF47413">
    <property type="entry name" value="lambda repressor-like DNA-binding domains"/>
    <property type="match status" value="1"/>
</dbReference>
<name>A0ABQ4SE95_9HYPH</name>